<dbReference type="AlphaFoldDB" id="A0A1G9GG36"/>
<dbReference type="Proteomes" id="UP000199008">
    <property type="component" value="Unassembled WGS sequence"/>
</dbReference>
<dbReference type="Gene3D" id="3.40.50.360">
    <property type="match status" value="1"/>
</dbReference>
<keyword evidence="3" id="KW-0560">Oxidoreductase</keyword>
<dbReference type="Pfam" id="PF03358">
    <property type="entry name" value="FMN_red"/>
    <property type="match status" value="1"/>
</dbReference>
<dbReference type="GO" id="GO:0016491">
    <property type="term" value="F:oxidoreductase activity"/>
    <property type="evidence" value="ECO:0007669"/>
    <property type="project" value="UniProtKB-KW"/>
</dbReference>
<dbReference type="EMBL" id="FNFY01000017">
    <property type="protein sequence ID" value="SDK99611.1"/>
    <property type="molecule type" value="Genomic_DNA"/>
</dbReference>
<dbReference type="PANTHER" id="PTHR43408">
    <property type="entry name" value="FMN REDUCTASE (NADPH)"/>
    <property type="match status" value="1"/>
</dbReference>
<evidence type="ECO:0000256" key="3">
    <source>
        <dbReference type="ARBA" id="ARBA00023002"/>
    </source>
</evidence>
<dbReference type="RefSeq" id="WP_092986911.1">
    <property type="nucleotide sequence ID" value="NZ_FNFY01000017.1"/>
</dbReference>
<dbReference type="OrthoDB" id="1643408at2"/>
<keyword evidence="1" id="KW-0285">Flavoprotein</keyword>
<dbReference type="SUPFAM" id="SSF52218">
    <property type="entry name" value="Flavoproteins"/>
    <property type="match status" value="1"/>
</dbReference>
<feature type="domain" description="NADPH-dependent FMN reductase-like" evidence="4">
    <location>
        <begin position="1"/>
        <end position="144"/>
    </location>
</feature>
<gene>
    <name evidence="5" type="ORF">SAMN05216216_11722</name>
</gene>
<evidence type="ECO:0000256" key="1">
    <source>
        <dbReference type="ARBA" id="ARBA00022630"/>
    </source>
</evidence>
<dbReference type="InterPro" id="IPR051814">
    <property type="entry name" value="NAD(P)H-dep_FMN_reductase"/>
</dbReference>
<name>A0A1G9GG36_9BACL</name>
<evidence type="ECO:0000313" key="5">
    <source>
        <dbReference type="EMBL" id="SDK99611.1"/>
    </source>
</evidence>
<dbReference type="PANTHER" id="PTHR43408:SF2">
    <property type="entry name" value="FMN REDUCTASE (NADPH)"/>
    <property type="match status" value="1"/>
</dbReference>
<evidence type="ECO:0000313" key="6">
    <source>
        <dbReference type="Proteomes" id="UP000199008"/>
    </source>
</evidence>
<proteinExistence type="predicted"/>
<dbReference type="InterPro" id="IPR029039">
    <property type="entry name" value="Flavoprotein-like_sf"/>
</dbReference>
<organism evidence="5 6">
    <name type="scientific">Lacicoccus qingdaonensis</name>
    <dbReference type="NCBI Taxonomy" id="576118"/>
    <lineage>
        <taxon>Bacteria</taxon>
        <taxon>Bacillati</taxon>
        <taxon>Bacillota</taxon>
        <taxon>Bacilli</taxon>
        <taxon>Bacillales</taxon>
        <taxon>Salinicoccaceae</taxon>
        <taxon>Lacicoccus</taxon>
    </lineage>
</organism>
<keyword evidence="6" id="KW-1185">Reference proteome</keyword>
<protein>
    <submittedName>
        <fullName evidence="5">FMN reductase</fullName>
    </submittedName>
</protein>
<evidence type="ECO:0000259" key="4">
    <source>
        <dbReference type="Pfam" id="PF03358"/>
    </source>
</evidence>
<dbReference type="InterPro" id="IPR005025">
    <property type="entry name" value="FMN_Rdtase-like_dom"/>
</dbReference>
<dbReference type="STRING" id="576118.SAMN05216216_11722"/>
<evidence type="ECO:0000256" key="2">
    <source>
        <dbReference type="ARBA" id="ARBA00022643"/>
    </source>
</evidence>
<keyword evidence="2" id="KW-0288">FMN</keyword>
<reference evidence="6" key="1">
    <citation type="submission" date="2016-10" db="EMBL/GenBank/DDBJ databases">
        <authorList>
            <person name="Varghese N."/>
            <person name="Submissions S."/>
        </authorList>
    </citation>
    <scope>NUCLEOTIDE SEQUENCE [LARGE SCALE GENOMIC DNA]</scope>
    <source>
        <strain evidence="6">CGMCC 1.8895</strain>
    </source>
</reference>
<sequence>MNILVLSGSNAGNKTRTATTLLKEKLKAQYSGETINYINLQDVDLPFADGRNYLDYGGDATDVLTTIMDADVIFIGSPIFQASMPAALKNIFDLLPQNALEGKTVSMLITAGSDKHFLIPEYNYKPVLSYLKANIVPRYVFILDTNFIEGELQGDDVHLRLDRLIDDTMVLSETFKEVTAKKEAQFGF</sequence>
<accession>A0A1G9GG36</accession>